<keyword evidence="2" id="KW-1185">Reference proteome</keyword>
<evidence type="ECO:0000313" key="2">
    <source>
        <dbReference type="Proteomes" id="UP000469440"/>
    </source>
</evidence>
<dbReference type="AlphaFoldDB" id="A0A6N8I4X2"/>
<dbReference type="EMBL" id="VWXL01000105">
    <property type="protein sequence ID" value="MVB12817.1"/>
    <property type="molecule type" value="Genomic_DNA"/>
</dbReference>
<reference evidence="1 2" key="1">
    <citation type="submission" date="2019-09" db="EMBL/GenBank/DDBJ databases">
        <title>Genome sequence of Clostridium sp. EA1.</title>
        <authorList>
            <person name="Poehlein A."/>
            <person name="Bengelsdorf F.R."/>
            <person name="Daniel R."/>
        </authorList>
    </citation>
    <scope>NUCLEOTIDE SEQUENCE [LARGE SCALE GENOMIC DNA]</scope>
    <source>
        <strain evidence="1 2">EA1</strain>
    </source>
</reference>
<name>A0A6N8I4X2_9FIRM</name>
<protein>
    <submittedName>
        <fullName evidence="1">Uncharacterized protein</fullName>
    </submittedName>
</protein>
<proteinExistence type="predicted"/>
<accession>A0A6N8I4X2</accession>
<dbReference type="Proteomes" id="UP000469440">
    <property type="component" value="Unassembled WGS sequence"/>
</dbReference>
<sequence length="258" mass="28736">MAKAERTNNYDGKPLMPGEILVLTPYDEDDVEANCTTKENIVTVPMAGTFFKAVLKAVPTEFESVAKSQFSDWINSQLPAQRDGRCMIPQPDGSIKECPRISGTNHPVCKNCPHRNEYEGKDKFVVSVESLEDEFGCASSTVSSVEDDLIDRETLSEARSVFLHKAQQLIKVSPKHGLALLLMAMGSNGADFADRLQLSHDAANKVRQQVVSLAPNKIESIGQINTEDMKANQSKRSEYYRKKANRILDTVLNTFFDY</sequence>
<gene>
    <name evidence="1" type="ORF">CAFE_35630</name>
</gene>
<dbReference type="RefSeq" id="WP_156991380.1">
    <property type="nucleotide sequence ID" value="NZ_VWXL01000105.1"/>
</dbReference>
<organism evidence="1 2">
    <name type="scientific">Caproicibacter fermentans</name>
    <dbReference type="NCBI Taxonomy" id="2576756"/>
    <lineage>
        <taxon>Bacteria</taxon>
        <taxon>Bacillati</taxon>
        <taxon>Bacillota</taxon>
        <taxon>Clostridia</taxon>
        <taxon>Eubacteriales</taxon>
        <taxon>Acutalibacteraceae</taxon>
        <taxon>Caproicibacter</taxon>
    </lineage>
</organism>
<comment type="caution">
    <text evidence="1">The sequence shown here is derived from an EMBL/GenBank/DDBJ whole genome shotgun (WGS) entry which is preliminary data.</text>
</comment>
<evidence type="ECO:0000313" key="1">
    <source>
        <dbReference type="EMBL" id="MVB12817.1"/>
    </source>
</evidence>